<dbReference type="InterPro" id="IPR027417">
    <property type="entry name" value="P-loop_NTPase"/>
</dbReference>
<accession>A0ABS3WB53</accession>
<evidence type="ECO:0000313" key="2">
    <source>
        <dbReference type="Proteomes" id="UP000670947"/>
    </source>
</evidence>
<evidence type="ECO:0000313" key="1">
    <source>
        <dbReference type="EMBL" id="MBO7745345.1"/>
    </source>
</evidence>
<dbReference type="Gene3D" id="3.40.50.300">
    <property type="entry name" value="P-loop containing nucleotide triphosphate hydrolases"/>
    <property type="match status" value="1"/>
</dbReference>
<organism evidence="1 2">
    <name type="scientific">Paenibacillus artemisiicola</name>
    <dbReference type="NCBI Taxonomy" id="1172618"/>
    <lineage>
        <taxon>Bacteria</taxon>
        <taxon>Bacillati</taxon>
        <taxon>Bacillota</taxon>
        <taxon>Bacilli</taxon>
        <taxon>Bacillales</taxon>
        <taxon>Paenibacillaceae</taxon>
        <taxon>Paenibacillus</taxon>
    </lineage>
</organism>
<dbReference type="SUPFAM" id="SSF52540">
    <property type="entry name" value="P-loop containing nucleoside triphosphate hydrolases"/>
    <property type="match status" value="1"/>
</dbReference>
<gene>
    <name evidence="1" type="ORF">I8J29_14125</name>
</gene>
<dbReference type="Proteomes" id="UP000670947">
    <property type="component" value="Unassembled WGS sequence"/>
</dbReference>
<comment type="caution">
    <text evidence="1">The sequence shown here is derived from an EMBL/GenBank/DDBJ whole genome shotgun (WGS) entry which is preliminary data.</text>
</comment>
<sequence length="163" mass="18466">MVPLFIVTGTSGAGKTTVAKHLRKALPDCDVFDTDEMHAADWDQARSNWLKVAFQIGQSGRHTVLCGTQMPGDVERCDHYRFFREVHYLNLHCDDAAREARLRGRPAWRGTTDAFVEDHKNFARWLLDNGETAFDPPLVTVDTTDRTPEQAAGLIRDWVLARI</sequence>
<dbReference type="EMBL" id="JAGGDJ010000009">
    <property type="protein sequence ID" value="MBO7745345.1"/>
    <property type="molecule type" value="Genomic_DNA"/>
</dbReference>
<reference evidence="1 2" key="1">
    <citation type="submission" date="2021-03" db="EMBL/GenBank/DDBJ databases">
        <title>Paenibacillus artemisicola MWE-103 whole genome sequence.</title>
        <authorList>
            <person name="Ham Y.J."/>
        </authorList>
    </citation>
    <scope>NUCLEOTIDE SEQUENCE [LARGE SCALE GENOMIC DNA]</scope>
    <source>
        <strain evidence="1 2">MWE-103</strain>
    </source>
</reference>
<name>A0ABS3WB53_9BACL</name>
<proteinExistence type="predicted"/>
<protein>
    <submittedName>
        <fullName evidence="1">AAA family ATPase</fullName>
    </submittedName>
</protein>
<keyword evidence="2" id="KW-1185">Reference proteome</keyword>